<comment type="subcellular location">
    <subcellularLocation>
        <location evidence="5">Cytoplasm</location>
    </subcellularLocation>
</comment>
<evidence type="ECO:0000259" key="8">
    <source>
        <dbReference type="PROSITE" id="PS50110"/>
    </source>
</evidence>
<dbReference type="EC" id="3.5.1.44" evidence="5"/>
<sequence>MIKLLVVDDSALMRRLLADVFGRDDGFELAFARDGVEALERLETFRPDVITLDINMPGLNGLETLDRIMLERPCPVVMLSALTTEGADETLEALTLGAVDFVAKPTGAVSLKMDDLADQLIETVRSAASARVRRTHRLAERVRMKTQGVAHLPMASSRQTVEPLDQASGADLPGLVVIGASTGGPPALDAVLGALPEDFPWPVVVAQHMPASFTGSLARRLDGFCRLRVVEAARATRLEPGLVVVARGDADMILSRRAGGIVALPAPQDERRRWHPSVDRLVESARQVMPAERLAGVLLTGMGNDGATAMAALKADGGWTIAESEQTAIVWGMPGELARADGASVVADLGDVGAHLAAAVRAR</sequence>
<protein>
    <recommendedName>
        <fullName evidence="5">Protein-glutamate methylesterase/protein-glutamine glutaminase</fullName>
        <ecNumber evidence="5">3.1.1.61</ecNumber>
        <ecNumber evidence="5">3.5.1.44</ecNumber>
    </recommendedName>
</protein>
<dbReference type="GO" id="GO:0050568">
    <property type="term" value="F:protein-glutamine glutaminase activity"/>
    <property type="evidence" value="ECO:0007669"/>
    <property type="project" value="UniProtKB-UniRule"/>
</dbReference>
<dbReference type="HAMAP" id="MF_00099">
    <property type="entry name" value="CheB_chemtxs"/>
    <property type="match status" value="1"/>
</dbReference>
<dbReference type="GO" id="GO:0008168">
    <property type="term" value="F:methyltransferase activity"/>
    <property type="evidence" value="ECO:0007669"/>
    <property type="project" value="UniProtKB-KW"/>
</dbReference>
<evidence type="ECO:0000256" key="5">
    <source>
        <dbReference type="HAMAP-Rule" id="MF_00099"/>
    </source>
</evidence>
<keyword evidence="10" id="KW-0808">Transferase</keyword>
<evidence type="ECO:0000256" key="6">
    <source>
        <dbReference type="PROSITE-ProRule" id="PRU00050"/>
    </source>
</evidence>
<dbReference type="InterPro" id="IPR008248">
    <property type="entry name" value="CheB-like"/>
</dbReference>
<evidence type="ECO:0000256" key="7">
    <source>
        <dbReference type="PROSITE-ProRule" id="PRU00169"/>
    </source>
</evidence>
<keyword evidence="1 5" id="KW-0963">Cytoplasm</keyword>
<evidence type="ECO:0000256" key="3">
    <source>
        <dbReference type="ARBA" id="ARBA00022801"/>
    </source>
</evidence>
<dbReference type="GO" id="GO:0008984">
    <property type="term" value="F:protein-glutamate methylesterase activity"/>
    <property type="evidence" value="ECO:0007669"/>
    <property type="project" value="UniProtKB-UniRule"/>
</dbReference>
<dbReference type="PANTHER" id="PTHR42872">
    <property type="entry name" value="PROTEIN-GLUTAMATE METHYLESTERASE/PROTEIN-GLUTAMINE GLUTAMINASE"/>
    <property type="match status" value="1"/>
</dbReference>
<evidence type="ECO:0000259" key="9">
    <source>
        <dbReference type="PROSITE" id="PS50122"/>
    </source>
</evidence>
<comment type="catalytic activity">
    <reaction evidence="5">
        <text>L-glutaminyl-[protein] + H2O = L-glutamyl-[protein] + NH4(+)</text>
        <dbReference type="Rhea" id="RHEA:16441"/>
        <dbReference type="Rhea" id="RHEA-COMP:10207"/>
        <dbReference type="Rhea" id="RHEA-COMP:10208"/>
        <dbReference type="ChEBI" id="CHEBI:15377"/>
        <dbReference type="ChEBI" id="CHEBI:28938"/>
        <dbReference type="ChEBI" id="CHEBI:29973"/>
        <dbReference type="ChEBI" id="CHEBI:30011"/>
        <dbReference type="EC" id="3.5.1.44"/>
    </reaction>
</comment>
<accession>A0A975GZQ6</accession>
<dbReference type="Gene3D" id="3.40.50.2300">
    <property type="match status" value="1"/>
</dbReference>
<dbReference type="EC" id="3.1.1.61" evidence="5"/>
<proteinExistence type="inferred from homology"/>
<dbReference type="Gene3D" id="3.40.50.180">
    <property type="entry name" value="Methylesterase CheB, C-terminal domain"/>
    <property type="match status" value="1"/>
</dbReference>
<evidence type="ECO:0000256" key="2">
    <source>
        <dbReference type="ARBA" id="ARBA00022500"/>
    </source>
</evidence>
<dbReference type="Pfam" id="PF00072">
    <property type="entry name" value="Response_reg"/>
    <property type="match status" value="1"/>
</dbReference>
<comment type="catalytic activity">
    <reaction evidence="4 5">
        <text>[protein]-L-glutamate 5-O-methyl ester + H2O = L-glutamyl-[protein] + methanol + H(+)</text>
        <dbReference type="Rhea" id="RHEA:23236"/>
        <dbReference type="Rhea" id="RHEA-COMP:10208"/>
        <dbReference type="Rhea" id="RHEA-COMP:10311"/>
        <dbReference type="ChEBI" id="CHEBI:15377"/>
        <dbReference type="ChEBI" id="CHEBI:15378"/>
        <dbReference type="ChEBI" id="CHEBI:17790"/>
        <dbReference type="ChEBI" id="CHEBI:29973"/>
        <dbReference type="ChEBI" id="CHEBI:82795"/>
        <dbReference type="EC" id="3.1.1.61"/>
    </reaction>
</comment>
<dbReference type="NCBIfam" id="NF001965">
    <property type="entry name" value="PRK00742.1"/>
    <property type="match status" value="1"/>
</dbReference>
<dbReference type="SUPFAM" id="SSF52738">
    <property type="entry name" value="Methylesterase CheB, C-terminal domain"/>
    <property type="match status" value="1"/>
</dbReference>
<dbReference type="SUPFAM" id="SSF52172">
    <property type="entry name" value="CheY-like"/>
    <property type="match status" value="1"/>
</dbReference>
<dbReference type="GO" id="GO:0006935">
    <property type="term" value="P:chemotaxis"/>
    <property type="evidence" value="ECO:0007669"/>
    <property type="project" value="UniProtKB-UniRule"/>
</dbReference>
<keyword evidence="3 5" id="KW-0378">Hydrolase</keyword>
<evidence type="ECO:0000313" key="10">
    <source>
        <dbReference type="EMBL" id="QTC92890.1"/>
    </source>
</evidence>
<dbReference type="PROSITE" id="PS50110">
    <property type="entry name" value="RESPONSE_REGULATORY"/>
    <property type="match status" value="1"/>
</dbReference>
<dbReference type="InterPro" id="IPR000673">
    <property type="entry name" value="Sig_transdc_resp-reg_Me-estase"/>
</dbReference>
<keyword evidence="5 7" id="KW-0597">Phosphoprotein</keyword>
<dbReference type="GO" id="GO:0000156">
    <property type="term" value="F:phosphorelay response regulator activity"/>
    <property type="evidence" value="ECO:0007669"/>
    <property type="project" value="InterPro"/>
</dbReference>
<keyword evidence="10" id="KW-0489">Methyltransferase</keyword>
<dbReference type="SMART" id="SM00448">
    <property type="entry name" value="REC"/>
    <property type="match status" value="1"/>
</dbReference>
<evidence type="ECO:0000256" key="1">
    <source>
        <dbReference type="ARBA" id="ARBA00022490"/>
    </source>
</evidence>
<dbReference type="InterPro" id="IPR001789">
    <property type="entry name" value="Sig_transdc_resp-reg_receiver"/>
</dbReference>
<comment type="similarity">
    <text evidence="5">Belongs to the CheB family.</text>
</comment>
<dbReference type="CDD" id="cd17541">
    <property type="entry name" value="REC_CheB-like"/>
    <property type="match status" value="1"/>
</dbReference>
<dbReference type="InterPro" id="IPR011006">
    <property type="entry name" value="CheY-like_superfamily"/>
</dbReference>
<comment type="domain">
    <text evidence="5">Contains a C-terminal catalytic domain, and an N-terminal region which modulates catalytic activity.</text>
</comment>
<feature type="active site" evidence="5 6">
    <location>
        <position position="181"/>
    </location>
</feature>
<dbReference type="PIRSF" id="PIRSF000876">
    <property type="entry name" value="RR_chemtxs_CheB"/>
    <property type="match status" value="1"/>
</dbReference>
<evidence type="ECO:0000256" key="4">
    <source>
        <dbReference type="ARBA" id="ARBA00048267"/>
    </source>
</evidence>
<feature type="domain" description="CheB-type methylesterase" evidence="9">
    <location>
        <begin position="171"/>
        <end position="363"/>
    </location>
</feature>
<gene>
    <name evidence="5 10" type="primary">cheB</name>
    <name evidence="10" type="ORF">IFJ75_08625</name>
</gene>
<dbReference type="Proteomes" id="UP000663918">
    <property type="component" value="Chromosome"/>
</dbReference>
<comment type="PTM">
    <text evidence="5">Phosphorylated by CheA. Phosphorylation of the N-terminal regulatory domain activates the methylesterase activity.</text>
</comment>
<dbReference type="InterPro" id="IPR035909">
    <property type="entry name" value="CheB_C"/>
</dbReference>
<feature type="active site" evidence="5 6">
    <location>
        <position position="208"/>
    </location>
</feature>
<keyword evidence="2 5" id="KW-0145">Chemotaxis</keyword>
<name>A0A975GZQ6_9CAUL</name>
<comment type="function">
    <text evidence="5">Involved in chemotaxis. Part of a chemotaxis signal transduction system that modulates chemotaxis in response to various stimuli. Catalyzes the demethylation of specific methylglutamate residues introduced into the chemoreceptors (methyl-accepting chemotaxis proteins or MCP) by CheR. Also mediates the irreversible deamidation of specific glutamine residues to glutamic acid.</text>
</comment>
<dbReference type="Pfam" id="PF01339">
    <property type="entry name" value="CheB_methylest"/>
    <property type="match status" value="1"/>
</dbReference>
<feature type="active site" evidence="5 6">
    <location>
        <position position="305"/>
    </location>
</feature>
<dbReference type="AlphaFoldDB" id="A0A975GZQ6"/>
<reference evidence="10" key="1">
    <citation type="submission" date="2020-09" db="EMBL/GenBank/DDBJ databases">
        <title>Brevundimonas sp. LVF2 isolated from a puddle in Goettingen, Germany.</title>
        <authorList>
            <person name="Friedrich I."/>
            <person name="Klassen A."/>
            <person name="Hannes N."/>
            <person name="Schneider D."/>
            <person name="Hertel R."/>
            <person name="Daniel R."/>
        </authorList>
    </citation>
    <scope>NUCLEOTIDE SEQUENCE</scope>
    <source>
        <strain evidence="10">LVF2</strain>
    </source>
</reference>
<keyword evidence="11" id="KW-1185">Reference proteome</keyword>
<dbReference type="CDD" id="cd16432">
    <property type="entry name" value="CheB_Rec"/>
    <property type="match status" value="1"/>
</dbReference>
<dbReference type="EMBL" id="CP062222">
    <property type="protein sequence ID" value="QTC92890.1"/>
    <property type="molecule type" value="Genomic_DNA"/>
</dbReference>
<organism evidence="10 11">
    <name type="scientific">Brevundimonas goettingensis</name>
    <dbReference type="NCBI Taxonomy" id="2774190"/>
    <lineage>
        <taxon>Bacteria</taxon>
        <taxon>Pseudomonadati</taxon>
        <taxon>Pseudomonadota</taxon>
        <taxon>Alphaproteobacteria</taxon>
        <taxon>Caulobacterales</taxon>
        <taxon>Caulobacteraceae</taxon>
        <taxon>Brevundimonas</taxon>
    </lineage>
</organism>
<dbReference type="GO" id="GO:0005737">
    <property type="term" value="C:cytoplasm"/>
    <property type="evidence" value="ECO:0007669"/>
    <property type="project" value="UniProtKB-SubCell"/>
</dbReference>
<dbReference type="KEGG" id="bgoe:IFJ75_08625"/>
<feature type="domain" description="Response regulatory" evidence="8">
    <location>
        <begin position="3"/>
        <end position="119"/>
    </location>
</feature>
<dbReference type="PANTHER" id="PTHR42872:SF6">
    <property type="entry name" value="PROTEIN-GLUTAMATE METHYLESTERASE_PROTEIN-GLUTAMINE GLUTAMINASE"/>
    <property type="match status" value="1"/>
</dbReference>
<evidence type="ECO:0000313" key="11">
    <source>
        <dbReference type="Proteomes" id="UP000663918"/>
    </source>
</evidence>
<dbReference type="PROSITE" id="PS50122">
    <property type="entry name" value="CHEB"/>
    <property type="match status" value="1"/>
</dbReference>
<feature type="modified residue" description="4-aspartylphosphate" evidence="5 7">
    <location>
        <position position="53"/>
    </location>
</feature>
<dbReference type="GO" id="GO:0032259">
    <property type="term" value="P:methylation"/>
    <property type="evidence" value="ECO:0007669"/>
    <property type="project" value="UniProtKB-KW"/>
</dbReference>